<evidence type="ECO:0000313" key="2">
    <source>
        <dbReference type="Proteomes" id="UP000094580"/>
    </source>
</evidence>
<comment type="caution">
    <text evidence="1">The sequence shown here is derived from an EMBL/GenBank/DDBJ whole genome shotgun (WGS) entry which is preliminary data.</text>
</comment>
<dbReference type="SUPFAM" id="SSF50998">
    <property type="entry name" value="Quinoprotein alcohol dehydrogenase-like"/>
    <property type="match status" value="1"/>
</dbReference>
<name>A0ABX2ZYG6_9BACI</name>
<evidence type="ECO:0000313" key="1">
    <source>
        <dbReference type="EMBL" id="ODG93449.1"/>
    </source>
</evidence>
<dbReference type="Proteomes" id="UP000094580">
    <property type="component" value="Unassembled WGS sequence"/>
</dbReference>
<dbReference type="EMBL" id="MDKC01000002">
    <property type="protein sequence ID" value="ODG93449.1"/>
    <property type="molecule type" value="Genomic_DNA"/>
</dbReference>
<organism evidence="1 2">
    <name type="scientific">Gottfriedia luciferensis</name>
    <dbReference type="NCBI Taxonomy" id="178774"/>
    <lineage>
        <taxon>Bacteria</taxon>
        <taxon>Bacillati</taxon>
        <taxon>Bacillota</taxon>
        <taxon>Bacilli</taxon>
        <taxon>Bacillales</taxon>
        <taxon>Bacillaceae</taxon>
        <taxon>Gottfriedia</taxon>
    </lineage>
</organism>
<dbReference type="RefSeq" id="WP_069032515.1">
    <property type="nucleotide sequence ID" value="NZ_MDKC01000002.1"/>
</dbReference>
<proteinExistence type="predicted"/>
<dbReference type="InterPro" id="IPR011047">
    <property type="entry name" value="Quinoprotein_ADH-like_sf"/>
</dbReference>
<reference evidence="1 2" key="1">
    <citation type="submission" date="2016-07" db="EMBL/GenBank/DDBJ databases">
        <authorList>
            <person name="Townsley L."/>
            <person name="Shank E.A."/>
        </authorList>
    </citation>
    <scope>NUCLEOTIDE SEQUENCE [LARGE SCALE GENOMIC DNA]</scope>
    <source>
        <strain evidence="1 2">CH01</strain>
    </source>
</reference>
<gene>
    <name evidence="1" type="ORF">BED47_03950</name>
</gene>
<keyword evidence="2" id="KW-1185">Reference proteome</keyword>
<accession>A0ABX2ZYG6</accession>
<sequence length="287" mass="33530">MKNFKPTFYKNVDEIAGENDFFKISIDYNGNLVLLTVKQEKGKYLYKIFHFINGEIRIIEIPSVSYSFEFAQPIEENWLLVSSRTDDDECLINNATIYDVQGNALETFSFGDAIEDVQTTKNSDIWVSYFDENMDYGLRCFDTQGSQTFNYIDFVKQSNNEVPFIADCYALNVTSNETVFIYYYSKFPLVKIEKDKDTYEIFKNIPIRGSHAFAIKNDFALFSHDYGRKGEVYLYSLQNRSKNLFYTLDQEGKSLNYDYAKGRDNKLFLTKDKDIYLVDIENILSVI</sequence>
<protein>
    <submittedName>
        <fullName evidence="1">Uncharacterized protein</fullName>
    </submittedName>
</protein>